<dbReference type="CDD" id="cd05195">
    <property type="entry name" value="enoyl_red"/>
    <property type="match status" value="1"/>
</dbReference>
<protein>
    <submittedName>
        <fullName evidence="5">KR-domain-containing protein</fullName>
    </submittedName>
</protein>
<evidence type="ECO:0000256" key="1">
    <source>
        <dbReference type="ARBA" id="ARBA00022450"/>
    </source>
</evidence>
<dbReference type="Pfam" id="PF23297">
    <property type="entry name" value="ACP_SdgA_C"/>
    <property type="match status" value="1"/>
</dbReference>
<keyword evidence="6" id="KW-1185">Reference proteome</keyword>
<dbReference type="Proteomes" id="UP001232148">
    <property type="component" value="Unassembled WGS sequence"/>
</dbReference>
<dbReference type="SUPFAM" id="SSF51735">
    <property type="entry name" value="NAD(P)-binding Rossmann-fold domains"/>
    <property type="match status" value="2"/>
</dbReference>
<keyword evidence="3" id="KW-0560">Oxidoreductase</keyword>
<name>A0AAD9HPU2_9PEZI</name>
<sequence>MGIKRVTGGRGVDCALNSLAGELLRESFYCLAPLGIMVEIGSRDVIENTRLDMRPFSRSTTFSCFTLLDLVNEAPEVMAQATREAFDLVKRGIFKSPHPLKVLPISQVQEAFRLMQSGKHTGKLVLSFDQNAQVPIKRGSRGVNLDLRQDATYLLVGGLGGLGRSLAKLLISSGARNIAFLSRSGASSKESSAIIDELNDRGVNVHSYLADIADHLSLRSALACCSKDLPPIRGVFQMAMLLRDSPFETMTHTQWVESTRPKIQGTLNLHEYFDERHELDFFINFSSISGIIGNRAQANYAAGCAFQDAIAHQRRLDGLKGTSLDLGIMLDVGVIAENGSTGGLKKWENVIGVREPLFHALMKTVIERQQEDGGSLVPAQVCVGLGTADAFNSAHVRQPDYFFTDPRFGPLAVVRDSAANEAGGAGTEVTTAVASLKSRLSEATSKAEAAGIVTEGLVHMIAKMLQIDSLEVDTSRAIYMYGVDSLVAMELRNWVRREMDAQIQIFDILEAIPMTQLAQKIADRSKLIVEGSSESRLL</sequence>
<reference evidence="5" key="1">
    <citation type="submission" date="2021-06" db="EMBL/GenBank/DDBJ databases">
        <title>Comparative genomics, transcriptomics and evolutionary studies reveal genomic signatures of adaptation to plant cell wall in hemibiotrophic fungi.</title>
        <authorList>
            <consortium name="DOE Joint Genome Institute"/>
            <person name="Baroncelli R."/>
            <person name="Diaz J.F."/>
            <person name="Benocci T."/>
            <person name="Peng M."/>
            <person name="Battaglia E."/>
            <person name="Haridas S."/>
            <person name="Andreopoulos W."/>
            <person name="Labutti K."/>
            <person name="Pangilinan J."/>
            <person name="Floch G.L."/>
            <person name="Makela M.R."/>
            <person name="Henrissat B."/>
            <person name="Grigoriev I.V."/>
            <person name="Crouch J.A."/>
            <person name="De Vries R.P."/>
            <person name="Sukno S.A."/>
            <person name="Thon M.R."/>
        </authorList>
    </citation>
    <scope>NUCLEOTIDE SEQUENCE</scope>
    <source>
        <strain evidence="5">MAFF235873</strain>
    </source>
</reference>
<dbReference type="InterPro" id="IPR020806">
    <property type="entry name" value="PKS_PP-bd"/>
</dbReference>
<dbReference type="InterPro" id="IPR050091">
    <property type="entry name" value="PKS_NRPS_Biosynth_Enz"/>
</dbReference>
<dbReference type="PROSITE" id="PS50075">
    <property type="entry name" value="CARRIER"/>
    <property type="match status" value="1"/>
</dbReference>
<evidence type="ECO:0000313" key="5">
    <source>
        <dbReference type="EMBL" id="KAK2032980.1"/>
    </source>
</evidence>
<evidence type="ECO:0000256" key="2">
    <source>
        <dbReference type="ARBA" id="ARBA00022553"/>
    </source>
</evidence>
<gene>
    <name evidence="5" type="ORF">LX32DRAFT_635627</name>
</gene>
<dbReference type="SMART" id="SM00823">
    <property type="entry name" value="PKS_PP"/>
    <property type="match status" value="1"/>
</dbReference>
<dbReference type="GO" id="GO:0006633">
    <property type="term" value="P:fatty acid biosynthetic process"/>
    <property type="evidence" value="ECO:0007669"/>
    <property type="project" value="TreeGrafter"/>
</dbReference>
<proteinExistence type="predicted"/>
<evidence type="ECO:0000259" key="4">
    <source>
        <dbReference type="PROSITE" id="PS50075"/>
    </source>
</evidence>
<feature type="domain" description="Carrier" evidence="4">
    <location>
        <begin position="448"/>
        <end position="525"/>
    </location>
</feature>
<dbReference type="GO" id="GO:0004312">
    <property type="term" value="F:fatty acid synthase activity"/>
    <property type="evidence" value="ECO:0007669"/>
    <property type="project" value="TreeGrafter"/>
</dbReference>
<dbReference type="EMBL" id="MU842825">
    <property type="protein sequence ID" value="KAK2032980.1"/>
    <property type="molecule type" value="Genomic_DNA"/>
</dbReference>
<dbReference type="PROSITE" id="PS00012">
    <property type="entry name" value="PHOSPHOPANTETHEINE"/>
    <property type="match status" value="1"/>
</dbReference>
<dbReference type="SUPFAM" id="SSF47336">
    <property type="entry name" value="ACP-like"/>
    <property type="match status" value="1"/>
</dbReference>
<organism evidence="5 6">
    <name type="scientific">Colletotrichum zoysiae</name>
    <dbReference type="NCBI Taxonomy" id="1216348"/>
    <lineage>
        <taxon>Eukaryota</taxon>
        <taxon>Fungi</taxon>
        <taxon>Dikarya</taxon>
        <taxon>Ascomycota</taxon>
        <taxon>Pezizomycotina</taxon>
        <taxon>Sordariomycetes</taxon>
        <taxon>Hypocreomycetidae</taxon>
        <taxon>Glomerellales</taxon>
        <taxon>Glomerellaceae</taxon>
        <taxon>Colletotrichum</taxon>
        <taxon>Colletotrichum graminicola species complex</taxon>
    </lineage>
</organism>
<dbReference type="SMART" id="SM00822">
    <property type="entry name" value="PKS_KR"/>
    <property type="match status" value="1"/>
</dbReference>
<comment type="caution">
    <text evidence="5">The sequence shown here is derived from an EMBL/GenBank/DDBJ whole genome shotgun (WGS) entry which is preliminary data.</text>
</comment>
<dbReference type="GO" id="GO:0016491">
    <property type="term" value="F:oxidoreductase activity"/>
    <property type="evidence" value="ECO:0007669"/>
    <property type="project" value="UniProtKB-KW"/>
</dbReference>
<dbReference type="Pfam" id="PF08659">
    <property type="entry name" value="KR"/>
    <property type="match status" value="1"/>
</dbReference>
<dbReference type="PANTHER" id="PTHR43775:SF29">
    <property type="entry name" value="ASPERFURANONE POLYKETIDE SYNTHASE AFOG-RELATED"/>
    <property type="match status" value="1"/>
</dbReference>
<dbReference type="Gene3D" id="1.10.1200.10">
    <property type="entry name" value="ACP-like"/>
    <property type="match status" value="1"/>
</dbReference>
<dbReference type="InterPro" id="IPR020843">
    <property type="entry name" value="ER"/>
</dbReference>
<dbReference type="InterPro" id="IPR036291">
    <property type="entry name" value="NAD(P)-bd_dom_sf"/>
</dbReference>
<dbReference type="InterPro" id="IPR013968">
    <property type="entry name" value="PKS_KR"/>
</dbReference>
<dbReference type="InterPro" id="IPR057326">
    <property type="entry name" value="KR_dom"/>
</dbReference>
<keyword evidence="2" id="KW-0597">Phosphoprotein</keyword>
<accession>A0AAD9HPU2</accession>
<dbReference type="InterPro" id="IPR036736">
    <property type="entry name" value="ACP-like_sf"/>
</dbReference>
<dbReference type="SMART" id="SM00829">
    <property type="entry name" value="PKS_ER"/>
    <property type="match status" value="1"/>
</dbReference>
<keyword evidence="1" id="KW-0596">Phosphopantetheine</keyword>
<dbReference type="GO" id="GO:0031177">
    <property type="term" value="F:phosphopantetheine binding"/>
    <property type="evidence" value="ECO:0007669"/>
    <property type="project" value="InterPro"/>
</dbReference>
<dbReference type="Gene3D" id="3.90.180.10">
    <property type="entry name" value="Medium-chain alcohol dehydrogenases, catalytic domain"/>
    <property type="match status" value="1"/>
</dbReference>
<dbReference type="GO" id="GO:0044550">
    <property type="term" value="P:secondary metabolite biosynthetic process"/>
    <property type="evidence" value="ECO:0007669"/>
    <property type="project" value="TreeGrafter"/>
</dbReference>
<dbReference type="InterPro" id="IPR009081">
    <property type="entry name" value="PP-bd_ACP"/>
</dbReference>
<evidence type="ECO:0000313" key="6">
    <source>
        <dbReference type="Proteomes" id="UP001232148"/>
    </source>
</evidence>
<dbReference type="InterPro" id="IPR006162">
    <property type="entry name" value="Ppantetheine_attach_site"/>
</dbReference>
<dbReference type="Gene3D" id="3.40.50.720">
    <property type="entry name" value="NAD(P)-binding Rossmann-like Domain"/>
    <property type="match status" value="2"/>
</dbReference>
<dbReference type="AlphaFoldDB" id="A0AAD9HPU2"/>
<dbReference type="PANTHER" id="PTHR43775">
    <property type="entry name" value="FATTY ACID SYNTHASE"/>
    <property type="match status" value="1"/>
</dbReference>
<dbReference type="Pfam" id="PF13602">
    <property type="entry name" value="ADH_zinc_N_2"/>
    <property type="match status" value="1"/>
</dbReference>
<evidence type="ECO:0000256" key="3">
    <source>
        <dbReference type="ARBA" id="ARBA00023002"/>
    </source>
</evidence>